<reference evidence="6" key="1">
    <citation type="submission" date="2015-08" db="EMBL/GenBank/DDBJ databases">
        <authorList>
            <person name="Babu N.S."/>
            <person name="Beckwith C.J."/>
            <person name="Beseler K.G."/>
            <person name="Brison A."/>
            <person name="Carone J.V."/>
            <person name="Caskin T.P."/>
            <person name="Diamond M."/>
            <person name="Durham M.E."/>
            <person name="Foxe J.M."/>
            <person name="Go M."/>
            <person name="Henderson B.A."/>
            <person name="Jones I.B."/>
            <person name="McGettigan J.A."/>
            <person name="Micheletti S.J."/>
            <person name="Nasrallah M.E."/>
            <person name="Ortiz D."/>
            <person name="Piller C.R."/>
            <person name="Privatt S.R."/>
            <person name="Schneider S.L."/>
            <person name="Sharp S."/>
            <person name="Smith T.C."/>
            <person name="Stanton J.D."/>
            <person name="Ullery H.E."/>
            <person name="Wilson R.J."/>
            <person name="Serrano M.G."/>
            <person name="Buck G."/>
            <person name="Lee V."/>
            <person name="Wang Y."/>
            <person name="Carvalho R."/>
            <person name="Voegtly L."/>
            <person name="Shi R."/>
            <person name="Duckworth R."/>
            <person name="Johnson A."/>
            <person name="Loviza R."/>
            <person name="Walstead R."/>
            <person name="Shah Z."/>
            <person name="Kiflezghi M."/>
            <person name="Wade K."/>
            <person name="Ball S.L."/>
            <person name="Bradley K.W."/>
            <person name="Asai D.J."/>
            <person name="Bowman C.A."/>
            <person name="Russell D.A."/>
            <person name="Pope W.H."/>
            <person name="Jacobs-Sera D."/>
            <person name="Hendrix R.W."/>
            <person name="Hatfull G.F."/>
        </authorList>
    </citation>
    <scope>NUCLEOTIDE SEQUENCE</scope>
</reference>
<dbReference type="SUPFAM" id="SSF56024">
    <property type="entry name" value="Phospholipase D/nuclease"/>
    <property type="match status" value="2"/>
</dbReference>
<evidence type="ECO:0000313" key="6">
    <source>
        <dbReference type="EMBL" id="CUR59785.1"/>
    </source>
</evidence>
<accession>A0A2P2CCU2</accession>
<organism evidence="6">
    <name type="scientific">metagenome</name>
    <dbReference type="NCBI Taxonomy" id="256318"/>
    <lineage>
        <taxon>unclassified sequences</taxon>
        <taxon>metagenomes</taxon>
    </lineage>
</organism>
<evidence type="ECO:0000256" key="4">
    <source>
        <dbReference type="SAM" id="MobiDB-lite"/>
    </source>
</evidence>
<gene>
    <name evidence="6" type="ORF">NOCA1190094</name>
</gene>
<keyword evidence="3" id="KW-0443">Lipid metabolism</keyword>
<dbReference type="PANTHER" id="PTHR43856">
    <property type="entry name" value="CARDIOLIPIN HYDROLASE"/>
    <property type="match status" value="1"/>
</dbReference>
<proteinExistence type="predicted"/>
<dbReference type="InterPro" id="IPR051406">
    <property type="entry name" value="PLD_domain"/>
</dbReference>
<dbReference type="InterPro" id="IPR025202">
    <property type="entry name" value="PLD-like_dom"/>
</dbReference>
<dbReference type="EMBL" id="CZKB01000011">
    <property type="protein sequence ID" value="CUR59785.1"/>
    <property type="molecule type" value="Genomic_DNA"/>
</dbReference>
<keyword evidence="1" id="KW-0378">Hydrolase</keyword>
<dbReference type="Pfam" id="PF13091">
    <property type="entry name" value="PLDc_2"/>
    <property type="match status" value="1"/>
</dbReference>
<evidence type="ECO:0000256" key="1">
    <source>
        <dbReference type="ARBA" id="ARBA00022801"/>
    </source>
</evidence>
<dbReference type="AlphaFoldDB" id="A0A2P2CCU2"/>
<evidence type="ECO:0000256" key="3">
    <source>
        <dbReference type="ARBA" id="ARBA00023098"/>
    </source>
</evidence>
<dbReference type="GO" id="GO:0016891">
    <property type="term" value="F:RNA endonuclease activity producing 5'-phosphomonoesters, hydrolytic mechanism"/>
    <property type="evidence" value="ECO:0007669"/>
    <property type="project" value="TreeGrafter"/>
</dbReference>
<feature type="region of interest" description="Disordered" evidence="4">
    <location>
        <begin position="104"/>
        <end position="123"/>
    </location>
</feature>
<dbReference type="Gene3D" id="3.30.870.10">
    <property type="entry name" value="Endonuclease Chain A"/>
    <property type="match status" value="2"/>
</dbReference>
<feature type="domain" description="Phospholipase D-like" evidence="5">
    <location>
        <begin position="145"/>
        <end position="280"/>
    </location>
</feature>
<sequence>MIEHLFERVKRNGPVGVIGPRAADTWARRSGRGRPVPMLSPRSSRDVGVVLVSKLSRLAGSLCLVLVASMGATAPGSALAAGSDEGAAGVRQADSGGAVAARSVASAKPGKPKPSRWDAPQGPYFNDPHLKKGWFNIERRVIDTIRHTPKGSTIRIAIYSLDRMPVAHALVAAHRRGVKVQMLLNDHWENGAMKVIRAEIGKNRRKDSFIYKCRASCRGTENEFNNLHSKFYLFSQAGRSEDVIAVGSANMTLNADRHQWNDLHFSDGNHVLFRQFVSLFNDMKKDYSTRQPPRFFCGTPVSTYCDDTVDKNTAWVFPKNSGPKNDLVLDMLGKVQCLTPDGSGGVTRTRLALSMHTMRGSRGDYLAAAIRRKYAEGCDFRVSYGLIGFHTKGILGAPTRRGRIPLRSTGLDYDTEDNFDLNNDGIDDLILDYYTHQKYLIIQGTYNGVPDTSMVLTGSVNWSSLSTANDEVWLTVRGKRVANKYLKNFNYQWSNARNSRNAYTTTYANFRVARWVRGEDGTMHKVWRTVRRPVTTVEPDHYLPGPYWEDD</sequence>
<keyword evidence="2" id="KW-0442">Lipid degradation</keyword>
<dbReference type="GO" id="GO:0016042">
    <property type="term" value="P:lipid catabolic process"/>
    <property type="evidence" value="ECO:0007669"/>
    <property type="project" value="UniProtKB-KW"/>
</dbReference>
<evidence type="ECO:0000256" key="2">
    <source>
        <dbReference type="ARBA" id="ARBA00022963"/>
    </source>
</evidence>
<protein>
    <recommendedName>
        <fullName evidence="5">Phospholipase D-like domain-containing protein</fullName>
    </recommendedName>
</protein>
<dbReference type="PANTHER" id="PTHR43856:SF1">
    <property type="entry name" value="MITOCHONDRIAL CARDIOLIPIN HYDROLASE"/>
    <property type="match status" value="1"/>
</dbReference>
<name>A0A2P2CCU2_9ZZZZ</name>
<evidence type="ECO:0000259" key="5">
    <source>
        <dbReference type="Pfam" id="PF13091"/>
    </source>
</evidence>